<name>A0A2S9SKS4_9BACT</name>
<dbReference type="AlphaFoldDB" id="A0A2S9SKS4"/>
<accession>A0A2S9SKS4</accession>
<dbReference type="RefSeq" id="WP_105909592.1">
    <property type="nucleotide sequence ID" value="NZ_NXGJ01000012.1"/>
</dbReference>
<gene>
    <name evidence="3" type="ORF">CJ669_08715</name>
</gene>
<evidence type="ECO:0000313" key="3">
    <source>
        <dbReference type="EMBL" id="PRM87188.1"/>
    </source>
</evidence>
<organism evidence="3 4">
    <name type="scientific">Aliarcobacter cryaerophilus</name>
    <dbReference type="NCBI Taxonomy" id="28198"/>
    <lineage>
        <taxon>Bacteria</taxon>
        <taxon>Pseudomonadati</taxon>
        <taxon>Campylobacterota</taxon>
        <taxon>Epsilonproteobacteria</taxon>
        <taxon>Campylobacterales</taxon>
        <taxon>Arcobacteraceae</taxon>
        <taxon>Aliarcobacter</taxon>
    </lineage>
</organism>
<dbReference type="EMBL" id="NXGJ01000012">
    <property type="protein sequence ID" value="PRM87188.1"/>
    <property type="molecule type" value="Genomic_DNA"/>
</dbReference>
<dbReference type="Pfam" id="PF00534">
    <property type="entry name" value="Glycos_transf_1"/>
    <property type="match status" value="1"/>
</dbReference>
<proteinExistence type="predicted"/>
<protein>
    <recommendedName>
        <fullName evidence="2">Glycosyl transferase family 1 domain-containing protein</fullName>
    </recommendedName>
</protein>
<keyword evidence="1" id="KW-0808">Transferase</keyword>
<evidence type="ECO:0000313" key="4">
    <source>
        <dbReference type="Proteomes" id="UP000239065"/>
    </source>
</evidence>
<reference evidence="3 4" key="1">
    <citation type="submission" date="2017-09" db="EMBL/GenBank/DDBJ databases">
        <title>Reassesment of A. cryaerophilus.</title>
        <authorList>
            <person name="Perez-Cataluna A."/>
            <person name="Collado L."/>
            <person name="Salgado O."/>
            <person name="Lefinanco V."/>
            <person name="Figueras M.J."/>
        </authorList>
    </citation>
    <scope>NUCLEOTIDE SEQUENCE [LARGE SCALE GENOMIC DNA]</scope>
    <source>
        <strain evidence="3 4">LMG 9861</strain>
    </source>
</reference>
<dbReference type="Proteomes" id="UP000239065">
    <property type="component" value="Unassembled WGS sequence"/>
</dbReference>
<dbReference type="SUPFAM" id="SSF53756">
    <property type="entry name" value="UDP-Glycosyltransferase/glycogen phosphorylase"/>
    <property type="match status" value="1"/>
</dbReference>
<dbReference type="InterPro" id="IPR001296">
    <property type="entry name" value="Glyco_trans_1"/>
</dbReference>
<dbReference type="Gene3D" id="3.40.50.2000">
    <property type="entry name" value="Glycogen Phosphorylase B"/>
    <property type="match status" value="2"/>
</dbReference>
<evidence type="ECO:0000256" key="1">
    <source>
        <dbReference type="ARBA" id="ARBA00022679"/>
    </source>
</evidence>
<dbReference type="PANTHER" id="PTHR46401:SF2">
    <property type="entry name" value="GLYCOSYLTRANSFERASE WBBK-RELATED"/>
    <property type="match status" value="1"/>
</dbReference>
<dbReference type="GO" id="GO:0009103">
    <property type="term" value="P:lipopolysaccharide biosynthetic process"/>
    <property type="evidence" value="ECO:0007669"/>
    <property type="project" value="TreeGrafter"/>
</dbReference>
<sequence length="290" mass="33680">MKQTTVYYKISNTLINNLKHRDDIKILKKPSFLTKLFSKKRYPDIYFHSGELDENSIEFIKNSKFIVTNSFSNLNLILAKTKISHEKIKVIYPSVDIKYQKPKELKEKYKDIFSLTENTKIIFFTAKNFKTSGVKEFLQIVSNLSFIDFKVIIAGTKQQLAALEFTLPKYSKLEPKIILLDESKEKLDELYLISDVFLLPSYNKNIASSVIKAMFCKCVVFSTMNNDAKEIIDVYATMENPNDPSTSFKIDAILFDENELKKIKKQNRNIALEMSLDKNIEKFNDILTKI</sequence>
<evidence type="ECO:0000259" key="2">
    <source>
        <dbReference type="Pfam" id="PF00534"/>
    </source>
</evidence>
<dbReference type="GO" id="GO:0016757">
    <property type="term" value="F:glycosyltransferase activity"/>
    <property type="evidence" value="ECO:0007669"/>
    <property type="project" value="InterPro"/>
</dbReference>
<feature type="domain" description="Glycosyl transferase family 1" evidence="2">
    <location>
        <begin position="107"/>
        <end position="269"/>
    </location>
</feature>
<dbReference type="PANTHER" id="PTHR46401">
    <property type="entry name" value="GLYCOSYLTRANSFERASE WBBK-RELATED"/>
    <property type="match status" value="1"/>
</dbReference>
<comment type="caution">
    <text evidence="3">The sequence shown here is derived from an EMBL/GenBank/DDBJ whole genome shotgun (WGS) entry which is preliminary data.</text>
</comment>